<dbReference type="GO" id="GO:0008889">
    <property type="term" value="F:glycerophosphodiester phosphodiesterase activity"/>
    <property type="evidence" value="ECO:0007669"/>
    <property type="project" value="UniProtKB-EC"/>
</dbReference>
<accession>A0A1Y5IIQ7</accession>
<dbReference type="GO" id="GO:0006629">
    <property type="term" value="P:lipid metabolic process"/>
    <property type="evidence" value="ECO:0007669"/>
    <property type="project" value="InterPro"/>
</dbReference>
<dbReference type="InterPro" id="IPR044236">
    <property type="entry name" value="GDPD4"/>
</dbReference>
<dbReference type="CDD" id="cd08556">
    <property type="entry name" value="GDPD"/>
    <property type="match status" value="1"/>
</dbReference>
<gene>
    <name evidence="5" type="ORF">BE221DRAFT_188729</name>
</gene>
<proteinExistence type="predicted"/>
<evidence type="ECO:0000256" key="1">
    <source>
        <dbReference type="ARBA" id="ARBA00012247"/>
    </source>
</evidence>
<name>A0A1Y5IIQ7_OSTTA</name>
<organism evidence="5">
    <name type="scientific">Ostreococcus tauri</name>
    <name type="common">Marine green alga</name>
    <dbReference type="NCBI Taxonomy" id="70448"/>
    <lineage>
        <taxon>Eukaryota</taxon>
        <taxon>Viridiplantae</taxon>
        <taxon>Chlorophyta</taxon>
        <taxon>Mamiellophyceae</taxon>
        <taxon>Mamiellales</taxon>
        <taxon>Bathycoccaceae</taxon>
        <taxon>Ostreococcus</taxon>
    </lineage>
</organism>
<dbReference type="Gene3D" id="3.20.20.190">
    <property type="entry name" value="Phosphatidylinositol (PI) phosphodiesterase"/>
    <property type="match status" value="1"/>
</dbReference>
<feature type="domain" description="GP-PDE" evidence="4">
    <location>
        <begin position="1"/>
        <end position="224"/>
    </location>
</feature>
<evidence type="ECO:0000256" key="2">
    <source>
        <dbReference type="ARBA" id="ARBA00022798"/>
    </source>
</evidence>
<reference evidence="5" key="1">
    <citation type="submission" date="2017-04" db="EMBL/GenBank/DDBJ databases">
        <title>Population genomics of picophytoplankton unveils novel chromosome hypervariability.</title>
        <authorList>
            <consortium name="DOE Joint Genome Institute"/>
            <person name="Blanc-Mathieu R."/>
            <person name="Krasovec M."/>
            <person name="Hebrard M."/>
            <person name="Yau S."/>
            <person name="Desgranges E."/>
            <person name="Martin J."/>
            <person name="Schackwitz W."/>
            <person name="Kuo A."/>
            <person name="Salin G."/>
            <person name="Donnadieu C."/>
            <person name="Desdevises Y."/>
            <person name="Sanchez-Ferandin S."/>
            <person name="Moreau H."/>
            <person name="Rivals E."/>
            <person name="Grigoriev I.V."/>
            <person name="Grimsley N."/>
            <person name="Eyre-Walker A."/>
            <person name="Piganeau G."/>
        </authorList>
    </citation>
    <scope>NUCLEOTIDE SEQUENCE [LARGE SCALE GENOMIC DNA]</scope>
    <source>
        <strain evidence="5">RCC 1115</strain>
    </source>
</reference>
<dbReference type="SUPFAM" id="SSF51695">
    <property type="entry name" value="PLC-like phosphodiesterases"/>
    <property type="match status" value="1"/>
</dbReference>
<dbReference type="PROSITE" id="PS51704">
    <property type="entry name" value="GP_PDE"/>
    <property type="match status" value="1"/>
</dbReference>
<sequence>RGVVVGATAAAAKSAGATCVEVDVARTKDGALVAMHGRDVARFTRGAIGDVGEVSRDELEMWNEDEYEALDLRAALAGVAGRGLKQITIDYKENAPLGRRGLAEAVVRTARSVGCSECLYWGKDDATLRETRALGENVGYVVANFSAEMRYKGYDKIGRGRVRGARAVAVQSEMLSSTLVRRARRAGLAVHVWTVNDEERMRRTLNHGVDGILTDRPMVLRDLIASLRARCTNH</sequence>
<dbReference type="GO" id="GO:0006071">
    <property type="term" value="P:glycerol metabolic process"/>
    <property type="evidence" value="ECO:0007669"/>
    <property type="project" value="UniProtKB-KW"/>
</dbReference>
<comment type="catalytic activity">
    <reaction evidence="3">
        <text>a sn-glycero-3-phosphodiester + H2O = an alcohol + sn-glycerol 3-phosphate + H(+)</text>
        <dbReference type="Rhea" id="RHEA:12969"/>
        <dbReference type="ChEBI" id="CHEBI:15377"/>
        <dbReference type="ChEBI" id="CHEBI:15378"/>
        <dbReference type="ChEBI" id="CHEBI:30879"/>
        <dbReference type="ChEBI" id="CHEBI:57597"/>
        <dbReference type="ChEBI" id="CHEBI:83408"/>
        <dbReference type="EC" id="3.1.4.46"/>
    </reaction>
</comment>
<dbReference type="Proteomes" id="UP000195557">
    <property type="component" value="Unassembled WGS sequence"/>
</dbReference>
<evidence type="ECO:0000256" key="3">
    <source>
        <dbReference type="ARBA" id="ARBA00047512"/>
    </source>
</evidence>
<dbReference type="eggNOG" id="KOG2258">
    <property type="taxonomic scope" value="Eukaryota"/>
</dbReference>
<dbReference type="Pfam" id="PF03009">
    <property type="entry name" value="GDPD"/>
    <property type="match status" value="1"/>
</dbReference>
<dbReference type="EMBL" id="KZ155771">
    <property type="protein sequence ID" value="OUS49446.1"/>
    <property type="molecule type" value="Genomic_DNA"/>
</dbReference>
<dbReference type="PANTHER" id="PTHR47449:SF2">
    <property type="entry name" value="GLYCEROPHOSPHODIESTER PHOSPHODIESTERASE GDPD4"/>
    <property type="match status" value="1"/>
</dbReference>
<keyword evidence="2" id="KW-0319">Glycerol metabolism</keyword>
<dbReference type="InterPro" id="IPR017946">
    <property type="entry name" value="PLC-like_Pdiesterase_TIM-brl"/>
</dbReference>
<protein>
    <recommendedName>
        <fullName evidence="1">glycerophosphodiester phosphodiesterase</fullName>
        <ecNumber evidence="1">3.1.4.46</ecNumber>
    </recommendedName>
</protein>
<evidence type="ECO:0000313" key="5">
    <source>
        <dbReference type="EMBL" id="OUS49446.1"/>
    </source>
</evidence>
<dbReference type="EC" id="3.1.4.46" evidence="1"/>
<dbReference type="AlphaFoldDB" id="A0A1Y5IIQ7"/>
<dbReference type="PANTHER" id="PTHR47449">
    <property type="entry name" value="GLYCEROPHOSPHODIESTER PHOSPHODIESTERASE GDPD4"/>
    <property type="match status" value="1"/>
</dbReference>
<feature type="non-terminal residue" evidence="5">
    <location>
        <position position="1"/>
    </location>
</feature>
<evidence type="ECO:0000259" key="4">
    <source>
        <dbReference type="PROSITE" id="PS51704"/>
    </source>
</evidence>
<dbReference type="InterPro" id="IPR030395">
    <property type="entry name" value="GP_PDE_dom"/>
</dbReference>